<name>B9Z0M3_9NEIS</name>
<dbReference type="EMBL" id="ACIS01000002">
    <property type="protein sequence ID" value="EEG09629.1"/>
    <property type="molecule type" value="Genomic_DNA"/>
</dbReference>
<proteinExistence type="inferred from homology"/>
<evidence type="ECO:0000256" key="5">
    <source>
        <dbReference type="ARBA" id="ARBA00022764"/>
    </source>
</evidence>
<organism evidence="9 10">
    <name type="scientific">Pseudogulbenkiania ferrooxidans 2002</name>
    <dbReference type="NCBI Taxonomy" id="279714"/>
    <lineage>
        <taxon>Bacteria</taxon>
        <taxon>Pseudomonadati</taxon>
        <taxon>Pseudomonadota</taxon>
        <taxon>Betaproteobacteria</taxon>
        <taxon>Neisseriales</taxon>
        <taxon>Chromobacteriaceae</taxon>
        <taxon>Pseudogulbenkiania</taxon>
    </lineage>
</organism>
<evidence type="ECO:0000256" key="3">
    <source>
        <dbReference type="ARBA" id="ARBA00022448"/>
    </source>
</evidence>
<sequence precursor="true">MRLSTSLMSAAALAVIVAHPAFAAGESGTLKKIKESGTIVLGYRDSSIPFSYLGSDQKPIGYSWEIANAVVERVKKELNMPNLEVKTNLVTSQTRIPLVQNGTVDLECGSTTNNPERQQQIDFSVGYFSASTRLLTRKTSGIKEFPDLKGKNVVVTAGSTSERLLRAMNAEKQMSMNVISAKDIGESFLMLESGRSAAYMVDDVLLAGEIAKSKNPDEWVVTGKPQSFENYGCMMRKGDPEFKKVVDETIKGLFKSGEINKIYAKWFQSPIPPKGINMRFPMSSGLKSLIAKPTDKAAEQL</sequence>
<reference evidence="9 10" key="1">
    <citation type="submission" date="2009-02" db="EMBL/GenBank/DDBJ databases">
        <title>Sequencing of the draft genome and assembly of Lutiella nitroferrum 2002.</title>
        <authorList>
            <consortium name="US DOE Joint Genome Institute (JGI-PGF)"/>
            <person name="Lucas S."/>
            <person name="Copeland A."/>
            <person name="Lapidus A."/>
            <person name="Glavina del Rio T."/>
            <person name="Tice H."/>
            <person name="Bruce D."/>
            <person name="Goodwin L."/>
            <person name="Pitluck S."/>
            <person name="Larimer F."/>
            <person name="Land M.L."/>
            <person name="Hauser L."/>
            <person name="Coates J.D."/>
        </authorList>
    </citation>
    <scope>NUCLEOTIDE SEQUENCE [LARGE SCALE GENOMIC DNA]</scope>
    <source>
        <strain evidence="9 10">2002</strain>
    </source>
</reference>
<dbReference type="SMART" id="SM00062">
    <property type="entry name" value="PBPb"/>
    <property type="match status" value="1"/>
</dbReference>
<dbReference type="AlphaFoldDB" id="B9Z0M3"/>
<feature type="chain" id="PRO_5002893727" evidence="7">
    <location>
        <begin position="24"/>
        <end position="301"/>
    </location>
</feature>
<evidence type="ECO:0000256" key="4">
    <source>
        <dbReference type="ARBA" id="ARBA00022729"/>
    </source>
</evidence>
<dbReference type="PANTHER" id="PTHR30085">
    <property type="entry name" value="AMINO ACID ABC TRANSPORTER PERMEASE"/>
    <property type="match status" value="1"/>
</dbReference>
<evidence type="ECO:0000313" key="10">
    <source>
        <dbReference type="Proteomes" id="UP000003165"/>
    </source>
</evidence>
<dbReference type="GO" id="GO:0006865">
    <property type="term" value="P:amino acid transport"/>
    <property type="evidence" value="ECO:0007669"/>
    <property type="project" value="UniProtKB-KW"/>
</dbReference>
<keyword evidence="5" id="KW-0574">Periplasm</keyword>
<keyword evidence="3" id="KW-0813">Transport</keyword>
<accession>B9Z0M3</accession>
<dbReference type="Proteomes" id="UP000003165">
    <property type="component" value="Unassembled WGS sequence"/>
</dbReference>
<evidence type="ECO:0000256" key="6">
    <source>
        <dbReference type="ARBA" id="ARBA00022970"/>
    </source>
</evidence>
<dbReference type="PANTHER" id="PTHR30085:SF2">
    <property type="entry name" value="GLUTAMATE_ASPARTATE IMPORT SOLUTE-BINDING PROTEIN"/>
    <property type="match status" value="1"/>
</dbReference>
<protein>
    <submittedName>
        <fullName evidence="9">Extracellular solute-binding protein family 3</fullName>
    </submittedName>
</protein>
<evidence type="ECO:0000256" key="1">
    <source>
        <dbReference type="ARBA" id="ARBA00004418"/>
    </source>
</evidence>
<dbReference type="RefSeq" id="WP_008952665.1">
    <property type="nucleotide sequence ID" value="NZ_ACIS01000002.1"/>
</dbReference>
<dbReference type="InterPro" id="IPR001638">
    <property type="entry name" value="Solute-binding_3/MltF_N"/>
</dbReference>
<dbReference type="Gene3D" id="3.40.190.10">
    <property type="entry name" value="Periplasmic binding protein-like II"/>
    <property type="match status" value="2"/>
</dbReference>
<dbReference type="eggNOG" id="COG0834">
    <property type="taxonomic scope" value="Bacteria"/>
</dbReference>
<dbReference type="InterPro" id="IPR051455">
    <property type="entry name" value="Bact_solute-bind_prot3"/>
</dbReference>
<dbReference type="SUPFAM" id="SSF53850">
    <property type="entry name" value="Periplasmic binding protein-like II"/>
    <property type="match status" value="1"/>
</dbReference>
<dbReference type="CDD" id="cd13688">
    <property type="entry name" value="PBP2_GltI_DEBP"/>
    <property type="match status" value="1"/>
</dbReference>
<keyword evidence="4 7" id="KW-0732">Signal</keyword>
<evidence type="ECO:0000313" key="9">
    <source>
        <dbReference type="EMBL" id="EEG09629.1"/>
    </source>
</evidence>
<dbReference type="NCBIfam" id="NF008063">
    <property type="entry name" value="PRK10797.1"/>
    <property type="match status" value="1"/>
</dbReference>
<dbReference type="Pfam" id="PF00497">
    <property type="entry name" value="SBP_bac_3"/>
    <property type="match status" value="1"/>
</dbReference>
<dbReference type="GO" id="GO:0005576">
    <property type="term" value="C:extracellular region"/>
    <property type="evidence" value="ECO:0007669"/>
    <property type="project" value="TreeGrafter"/>
</dbReference>
<dbReference type="FunFam" id="3.40.190.10:FF:000052">
    <property type="entry name" value="Amino acid ABC transporter substrate-binding protein"/>
    <property type="match status" value="1"/>
</dbReference>
<keyword evidence="6" id="KW-0029">Amino-acid transport</keyword>
<evidence type="ECO:0000256" key="2">
    <source>
        <dbReference type="ARBA" id="ARBA00010333"/>
    </source>
</evidence>
<keyword evidence="10" id="KW-1185">Reference proteome</keyword>
<gene>
    <name evidence="9" type="ORF">FuraDRAFT_0645</name>
</gene>
<evidence type="ECO:0000259" key="8">
    <source>
        <dbReference type="SMART" id="SM00062"/>
    </source>
</evidence>
<comment type="subcellular location">
    <subcellularLocation>
        <location evidence="1">Periplasm</location>
    </subcellularLocation>
</comment>
<dbReference type="GO" id="GO:0030288">
    <property type="term" value="C:outer membrane-bounded periplasmic space"/>
    <property type="evidence" value="ECO:0007669"/>
    <property type="project" value="TreeGrafter"/>
</dbReference>
<comment type="caution">
    <text evidence="9">The sequence shown here is derived from an EMBL/GenBank/DDBJ whole genome shotgun (WGS) entry which is preliminary data.</text>
</comment>
<feature type="domain" description="Solute-binding protein family 3/N-terminal" evidence="8">
    <location>
        <begin position="38"/>
        <end position="270"/>
    </location>
</feature>
<feature type="signal peptide" evidence="7">
    <location>
        <begin position="1"/>
        <end position="23"/>
    </location>
</feature>
<evidence type="ECO:0000256" key="7">
    <source>
        <dbReference type="SAM" id="SignalP"/>
    </source>
</evidence>
<comment type="similarity">
    <text evidence="2">Belongs to the bacterial solute-binding protein 3 family.</text>
</comment>